<dbReference type="PANTHER" id="PTHR43322">
    <property type="entry name" value="1-D-DEOXYXYLULOSE 5-PHOSPHATE SYNTHASE-RELATED"/>
    <property type="match status" value="1"/>
</dbReference>
<comment type="cofactor">
    <cofactor evidence="10">
        <name>Mg(2+)</name>
        <dbReference type="ChEBI" id="CHEBI:18420"/>
    </cofactor>
    <text evidence="10">Binds 1 Mg(2+) ion per subunit.</text>
</comment>
<feature type="compositionally biased region" description="Low complexity" evidence="11">
    <location>
        <begin position="21"/>
        <end position="31"/>
    </location>
</feature>
<dbReference type="UniPathway" id="UPA00064">
    <property type="reaction ID" value="UER00091"/>
</dbReference>
<evidence type="ECO:0000256" key="10">
    <source>
        <dbReference type="HAMAP-Rule" id="MF_00315"/>
    </source>
</evidence>
<evidence type="ECO:0000259" key="12">
    <source>
        <dbReference type="SMART" id="SM00861"/>
    </source>
</evidence>
<keyword evidence="9 10" id="KW-0414">Isoprene biosynthesis</keyword>
<comment type="similarity">
    <text evidence="2 10">Belongs to the transketolase family. DXPS subfamily.</text>
</comment>
<keyword evidence="7 10" id="KW-0784">Thiamine biosynthesis</keyword>
<evidence type="ECO:0000313" key="13">
    <source>
        <dbReference type="EMBL" id="GGK38888.1"/>
    </source>
</evidence>
<keyword evidence="4 10" id="KW-0808">Transferase</keyword>
<dbReference type="PANTHER" id="PTHR43322:SF5">
    <property type="entry name" value="1-DEOXY-D-XYLULOSE-5-PHOSPHATE SYNTHASE, CHLOROPLASTIC"/>
    <property type="match status" value="1"/>
</dbReference>
<feature type="region of interest" description="Disordered" evidence="11">
    <location>
        <begin position="1"/>
        <end position="80"/>
    </location>
</feature>
<dbReference type="EMBL" id="BMQC01000015">
    <property type="protein sequence ID" value="GGK38888.1"/>
    <property type="molecule type" value="Genomic_DNA"/>
</dbReference>
<keyword evidence="5 10" id="KW-0479">Metal-binding</keyword>
<comment type="catalytic activity">
    <reaction evidence="10">
        <text>D-glyceraldehyde 3-phosphate + pyruvate + H(+) = 1-deoxy-D-xylulose 5-phosphate + CO2</text>
        <dbReference type="Rhea" id="RHEA:12605"/>
        <dbReference type="ChEBI" id="CHEBI:15361"/>
        <dbReference type="ChEBI" id="CHEBI:15378"/>
        <dbReference type="ChEBI" id="CHEBI:16526"/>
        <dbReference type="ChEBI" id="CHEBI:57792"/>
        <dbReference type="ChEBI" id="CHEBI:59776"/>
        <dbReference type="EC" id="2.2.1.7"/>
    </reaction>
</comment>
<protein>
    <recommendedName>
        <fullName evidence="10">1-deoxy-D-xylulose-5-phosphate synthase</fullName>
        <ecNumber evidence="10">2.2.1.7</ecNumber>
    </recommendedName>
    <alternativeName>
        <fullName evidence="10">1-deoxyxylulose-5-phosphate synthase</fullName>
        <shortName evidence="10">DXP synthase</shortName>
        <shortName evidence="10">DXPS</shortName>
    </alternativeName>
</protein>
<dbReference type="Pfam" id="PF02780">
    <property type="entry name" value="Transketolase_C"/>
    <property type="match status" value="1"/>
</dbReference>
<dbReference type="EC" id="2.2.1.7" evidence="10"/>
<dbReference type="CDD" id="cd07033">
    <property type="entry name" value="TPP_PYR_DXS_TK_like"/>
    <property type="match status" value="1"/>
</dbReference>
<dbReference type="GO" id="GO:0016114">
    <property type="term" value="P:terpenoid biosynthetic process"/>
    <property type="evidence" value="ECO:0007669"/>
    <property type="project" value="UniProtKB-UniRule"/>
</dbReference>
<evidence type="ECO:0000256" key="4">
    <source>
        <dbReference type="ARBA" id="ARBA00022679"/>
    </source>
</evidence>
<comment type="cofactor">
    <cofactor evidence="10">
        <name>thiamine diphosphate</name>
        <dbReference type="ChEBI" id="CHEBI:58937"/>
    </cofactor>
    <text evidence="10">Binds 1 thiamine pyrophosphate per subunit.</text>
</comment>
<evidence type="ECO:0000256" key="1">
    <source>
        <dbReference type="ARBA" id="ARBA00004980"/>
    </source>
</evidence>
<dbReference type="NCBIfam" id="TIGR00204">
    <property type="entry name" value="dxs"/>
    <property type="match status" value="1"/>
</dbReference>
<feature type="binding site" evidence="10">
    <location>
        <begin position="181"/>
        <end position="183"/>
    </location>
    <ligand>
        <name>thiamine diphosphate</name>
        <dbReference type="ChEBI" id="CHEBI:58937"/>
    </ligand>
</feature>
<dbReference type="GO" id="GO:0030976">
    <property type="term" value="F:thiamine pyrophosphate binding"/>
    <property type="evidence" value="ECO:0007669"/>
    <property type="project" value="UniProtKB-UniRule"/>
</dbReference>
<comment type="subunit">
    <text evidence="3 10">Homodimer.</text>
</comment>
<dbReference type="InterPro" id="IPR009014">
    <property type="entry name" value="Transketo_C/PFOR_II"/>
</dbReference>
<evidence type="ECO:0000256" key="11">
    <source>
        <dbReference type="SAM" id="MobiDB-lite"/>
    </source>
</evidence>
<dbReference type="InterPro" id="IPR020826">
    <property type="entry name" value="Transketolase_BS"/>
</dbReference>
<reference evidence="13" key="1">
    <citation type="journal article" date="2014" name="Int. J. Syst. Evol. Microbiol.">
        <title>Complete genome sequence of Corynebacterium casei LMG S-19264T (=DSM 44701T), isolated from a smear-ripened cheese.</title>
        <authorList>
            <consortium name="US DOE Joint Genome Institute (JGI-PGF)"/>
            <person name="Walter F."/>
            <person name="Albersmeier A."/>
            <person name="Kalinowski J."/>
            <person name="Ruckert C."/>
        </authorList>
    </citation>
    <scope>NUCLEOTIDE SEQUENCE</scope>
    <source>
        <strain evidence="13">JCM 3091</strain>
    </source>
</reference>
<comment type="function">
    <text evidence="10">Catalyzes the acyloin condensation reaction between C atoms 2 and 3 of pyruvate and glyceraldehyde 3-phosphate to yield 1-deoxy-D-xylulose-5-phosphate (DXP).</text>
</comment>
<dbReference type="NCBIfam" id="NF003933">
    <property type="entry name" value="PRK05444.2-2"/>
    <property type="match status" value="1"/>
</dbReference>
<comment type="caution">
    <text evidence="13">The sequence shown here is derived from an EMBL/GenBank/DDBJ whole genome shotgun (WGS) entry which is preliminary data.</text>
</comment>
<dbReference type="InterPro" id="IPR033248">
    <property type="entry name" value="Transketolase_C"/>
</dbReference>
<dbReference type="InterPro" id="IPR005477">
    <property type="entry name" value="Dxylulose-5-P_synthase"/>
</dbReference>
<feature type="compositionally biased region" description="Basic and acidic residues" evidence="11">
    <location>
        <begin position="1"/>
        <end position="20"/>
    </location>
</feature>
<dbReference type="GO" id="GO:0009228">
    <property type="term" value="P:thiamine biosynthetic process"/>
    <property type="evidence" value="ECO:0007669"/>
    <property type="project" value="UniProtKB-UniRule"/>
</dbReference>
<evidence type="ECO:0000256" key="3">
    <source>
        <dbReference type="ARBA" id="ARBA00011738"/>
    </source>
</evidence>
<dbReference type="GO" id="GO:0005829">
    <property type="term" value="C:cytosol"/>
    <property type="evidence" value="ECO:0007669"/>
    <property type="project" value="TreeGrafter"/>
</dbReference>
<feature type="binding site" evidence="10">
    <location>
        <position position="241"/>
    </location>
    <ligand>
        <name>Mg(2+)</name>
        <dbReference type="ChEBI" id="CHEBI:18420"/>
    </ligand>
</feature>
<dbReference type="CDD" id="cd02007">
    <property type="entry name" value="TPP_DXS"/>
    <property type="match status" value="1"/>
</dbReference>
<dbReference type="GO" id="GO:0008661">
    <property type="term" value="F:1-deoxy-D-xylulose-5-phosphate synthase activity"/>
    <property type="evidence" value="ECO:0007669"/>
    <property type="project" value="UniProtKB-UniRule"/>
</dbReference>
<feature type="binding site" evidence="10">
    <location>
        <position position="212"/>
    </location>
    <ligand>
        <name>Mg(2+)</name>
        <dbReference type="ChEBI" id="CHEBI:18420"/>
    </ligand>
</feature>
<name>A0A8J3FLV5_9ACTN</name>
<feature type="domain" description="Transketolase-like pyrimidine-binding" evidence="12">
    <location>
        <begin position="382"/>
        <end position="545"/>
    </location>
</feature>
<gene>
    <name evidence="10 13" type="primary">dxs</name>
    <name evidence="13" type="ORF">GCM10010124_34670</name>
</gene>
<feature type="binding site" evidence="10">
    <location>
        <position position="433"/>
    </location>
    <ligand>
        <name>thiamine diphosphate</name>
        <dbReference type="ChEBI" id="CHEBI:58937"/>
    </ligand>
</feature>
<keyword evidence="14" id="KW-1185">Reference proteome</keyword>
<feature type="compositionally biased region" description="Low complexity" evidence="11">
    <location>
        <begin position="52"/>
        <end position="70"/>
    </location>
</feature>
<dbReference type="AlphaFoldDB" id="A0A8J3FLV5"/>
<dbReference type="InterPro" id="IPR029061">
    <property type="entry name" value="THDP-binding"/>
</dbReference>
<dbReference type="Proteomes" id="UP000662200">
    <property type="component" value="Unassembled WGS sequence"/>
</dbReference>
<dbReference type="GO" id="GO:0019288">
    <property type="term" value="P:isopentenyl diphosphate biosynthetic process, methylerythritol 4-phosphate pathway"/>
    <property type="evidence" value="ECO:0007669"/>
    <property type="project" value="TreeGrafter"/>
</dbReference>
<dbReference type="GO" id="GO:0000287">
    <property type="term" value="F:magnesium ion binding"/>
    <property type="evidence" value="ECO:0007669"/>
    <property type="project" value="UniProtKB-UniRule"/>
</dbReference>
<proteinExistence type="inferred from homology"/>
<feature type="binding site" evidence="10">
    <location>
        <position position="352"/>
    </location>
    <ligand>
        <name>thiamine diphosphate</name>
        <dbReference type="ChEBI" id="CHEBI:58937"/>
    </ligand>
</feature>
<sequence length="701" mass="73254">MKADRAPGADRDSRTGDSRTGDPGAGDSRPGAPRPGGPPAEESCRREPAPARPGSAPGARPAPEAGEPAPLSAIRGPGDLRRLGPAELRTLAGQIRDFLVAKVARTGGHIGPNLGVVELTLALHRVFDSPHDRLLFDTGHQAYVHKIVTGRQAGFDQLRQRDGLSGYPNRAESEHDIIENSHASTALSYADGLAKAYALRGENRHVVAVVGDGALTGGMCWEALNNIAGAGNPVVVVVNDNGRSYAPTIGGLADRLATLRLTPGYEHTLDKVRDALDRTPLVGRATYEVLHAVKKGVKDVLAPQGMFEDLGLKYVGPVDGHDVEAVESALRRAKAFGGPVIVHAVTRKGYGYRPAEEDDADCFHGPGAFDAATGVALAKPAVKWTNVFADELVALADERPDIVGITAAMAGPTGIAPLMRKYPQRAYDVGIAEQHAVTSAAGLALGGLRPVVAVYATFLNRAFDQVLLDVAMHKLPVTFVLDRAGITGPDGPSHYGMWDMSIFGVVPGLAIAAPRDAATLREELREAVAADGPTIVRYPTGSVGPDLPALRRVGGVDVLAEGAAPDVLLVAVGAFAHLAVAAAARIAEHGYGVTVVDPRWVRPVPDALVGMAAGHRLVVSVEDGVREGGVGTAIGQKLRDAAVATPLRDLGVPAAWHPHGSRGEILAALGLTAQDVARDVTGWLSTLDDADDPLALRVDRR</sequence>
<accession>A0A8J3FLV5</accession>
<dbReference type="RefSeq" id="WP_229789823.1">
    <property type="nucleotide sequence ID" value="NZ_BMQC01000015.1"/>
</dbReference>
<feature type="binding site" evidence="10">
    <location>
        <begin position="213"/>
        <end position="214"/>
    </location>
    <ligand>
        <name>thiamine diphosphate</name>
        <dbReference type="ChEBI" id="CHEBI:58937"/>
    </ligand>
</feature>
<evidence type="ECO:0000256" key="9">
    <source>
        <dbReference type="ARBA" id="ARBA00023229"/>
    </source>
</evidence>
<dbReference type="Pfam" id="PF13292">
    <property type="entry name" value="DXP_synthase_N"/>
    <property type="match status" value="1"/>
</dbReference>
<organism evidence="13 14">
    <name type="scientific">Pilimelia terevasa</name>
    <dbReference type="NCBI Taxonomy" id="53372"/>
    <lineage>
        <taxon>Bacteria</taxon>
        <taxon>Bacillati</taxon>
        <taxon>Actinomycetota</taxon>
        <taxon>Actinomycetes</taxon>
        <taxon>Micromonosporales</taxon>
        <taxon>Micromonosporaceae</taxon>
        <taxon>Pilimelia</taxon>
    </lineage>
</organism>
<dbReference type="SUPFAM" id="SSF52922">
    <property type="entry name" value="TK C-terminal domain-like"/>
    <property type="match status" value="1"/>
</dbReference>
<reference evidence="13" key="2">
    <citation type="submission" date="2020-09" db="EMBL/GenBank/DDBJ databases">
        <authorList>
            <person name="Sun Q."/>
            <person name="Ohkuma M."/>
        </authorList>
    </citation>
    <scope>NUCLEOTIDE SEQUENCE</scope>
    <source>
        <strain evidence="13">JCM 3091</strain>
    </source>
</reference>
<dbReference type="Gene3D" id="3.40.50.970">
    <property type="match status" value="2"/>
</dbReference>
<dbReference type="PROSITE" id="PS00802">
    <property type="entry name" value="TRANSKETOLASE_2"/>
    <property type="match status" value="1"/>
</dbReference>
<evidence type="ECO:0000256" key="6">
    <source>
        <dbReference type="ARBA" id="ARBA00022842"/>
    </source>
</evidence>
<keyword evidence="8 10" id="KW-0786">Thiamine pyrophosphate</keyword>
<dbReference type="Gene3D" id="3.40.50.920">
    <property type="match status" value="1"/>
</dbReference>
<evidence type="ECO:0000256" key="5">
    <source>
        <dbReference type="ARBA" id="ARBA00022723"/>
    </source>
</evidence>
<dbReference type="SUPFAM" id="SSF52518">
    <property type="entry name" value="Thiamin diphosphate-binding fold (THDP-binding)"/>
    <property type="match status" value="2"/>
</dbReference>
<evidence type="ECO:0000313" key="14">
    <source>
        <dbReference type="Proteomes" id="UP000662200"/>
    </source>
</evidence>
<evidence type="ECO:0000256" key="8">
    <source>
        <dbReference type="ARBA" id="ARBA00023052"/>
    </source>
</evidence>
<dbReference type="SMART" id="SM00861">
    <property type="entry name" value="Transket_pyr"/>
    <property type="match status" value="1"/>
</dbReference>
<comment type="pathway">
    <text evidence="1 10">Metabolic intermediate biosynthesis; 1-deoxy-D-xylulose 5-phosphate biosynthesis; 1-deoxy-D-xylulose 5-phosphate from D-glyceraldehyde 3-phosphate and pyruvate: step 1/1.</text>
</comment>
<dbReference type="HAMAP" id="MF_00315">
    <property type="entry name" value="DXP_synth"/>
    <property type="match status" value="1"/>
</dbReference>
<evidence type="ECO:0000256" key="7">
    <source>
        <dbReference type="ARBA" id="ARBA00022977"/>
    </source>
</evidence>
<dbReference type="FunFam" id="3.40.50.970:FF:000005">
    <property type="entry name" value="1-deoxy-D-xylulose-5-phosphate synthase"/>
    <property type="match status" value="1"/>
</dbReference>
<dbReference type="Pfam" id="PF02779">
    <property type="entry name" value="Transket_pyr"/>
    <property type="match status" value="1"/>
</dbReference>
<feature type="binding site" evidence="10">
    <location>
        <position position="241"/>
    </location>
    <ligand>
        <name>thiamine diphosphate</name>
        <dbReference type="ChEBI" id="CHEBI:58937"/>
    </ligand>
</feature>
<keyword evidence="6 10" id="KW-0460">Magnesium</keyword>
<feature type="binding site" evidence="10">
    <location>
        <position position="140"/>
    </location>
    <ligand>
        <name>thiamine diphosphate</name>
        <dbReference type="ChEBI" id="CHEBI:58937"/>
    </ligand>
</feature>
<evidence type="ECO:0000256" key="2">
    <source>
        <dbReference type="ARBA" id="ARBA00011081"/>
    </source>
</evidence>
<dbReference type="InterPro" id="IPR005475">
    <property type="entry name" value="Transketolase-like_Pyr-bd"/>
</dbReference>